<sequence>MSSPQDSRKPLTQAIIPRAPHVPVRARIVKRMTRRMAAKLPVRLVMPDGSWMGRYRDAPALRLHRPEAFYHRLGGAGLIGFGEAYQAGDFDSDDLPGLLSVLAAGWDELIPPAVQGIRSLYGSAMPSSHSNSADNAVRNISHHYDLSNELFSLFLDETMTYSSALFAGGSTQWSDVADAQRRKVDRLLDRCGVTDGSRVLEIGSGWGELSVRAARRGAHVDTITLSQQQLERVKKRAAELDLGDRINARLQDYRSLDLAERYDAIISVEMIEAVGEEYWSRYFGVLDQLLRPGGRIGLQSITMRHDLMVEARGAYTWIHKYIFPGGLIPSVHAIEQCLRASTGLRVVDRLAFGSDYAHTLRLWRERFLDNRNALERLGFDELFARTWEFYLAYSQAGFSGGHLDVNQFILEHRS</sequence>
<comment type="similarity">
    <text evidence="1">Belongs to the CFA/CMAS family.</text>
</comment>
<proteinExistence type="inferred from homology"/>
<dbReference type="InterPro" id="IPR003333">
    <property type="entry name" value="CMAS"/>
</dbReference>
<name>A0A895XRT4_9ACTN</name>
<protein>
    <submittedName>
        <fullName evidence="6">Class I SAM-dependent methyltransferase</fullName>
    </submittedName>
</protein>
<evidence type="ECO:0000256" key="5">
    <source>
        <dbReference type="ARBA" id="ARBA00023098"/>
    </source>
</evidence>
<accession>A0A895XRT4</accession>
<evidence type="ECO:0000256" key="4">
    <source>
        <dbReference type="ARBA" id="ARBA00022691"/>
    </source>
</evidence>
<dbReference type="GO" id="GO:0008168">
    <property type="term" value="F:methyltransferase activity"/>
    <property type="evidence" value="ECO:0007669"/>
    <property type="project" value="UniProtKB-KW"/>
</dbReference>
<keyword evidence="5" id="KW-0443">Lipid metabolism</keyword>
<reference evidence="6" key="1">
    <citation type="submission" date="2021-02" db="EMBL/GenBank/DDBJ databases">
        <title>Natronoglycomyces albus gen. nov., sp. nov, a haloalkaliphilic actinobacterium from a soda solonchak soil.</title>
        <authorList>
            <person name="Sorokin D.Y."/>
            <person name="Khijniak T.V."/>
            <person name="Zakharycheva A.P."/>
            <person name="Boueva O.V."/>
            <person name="Ariskina E.V."/>
            <person name="Hahnke R.L."/>
            <person name="Bunk B."/>
            <person name="Sproer C."/>
            <person name="Schumann P."/>
            <person name="Evtushenko L.I."/>
            <person name="Kublanov I.V."/>
        </authorList>
    </citation>
    <scope>NUCLEOTIDE SEQUENCE</scope>
    <source>
        <strain evidence="6">DSM 106290</strain>
    </source>
</reference>
<dbReference type="RefSeq" id="WP_213172421.1">
    <property type="nucleotide sequence ID" value="NZ_CP070496.1"/>
</dbReference>
<evidence type="ECO:0000256" key="2">
    <source>
        <dbReference type="ARBA" id="ARBA00022603"/>
    </source>
</evidence>
<keyword evidence="4" id="KW-0949">S-adenosyl-L-methionine</keyword>
<evidence type="ECO:0000313" key="6">
    <source>
        <dbReference type="EMBL" id="QSB06412.1"/>
    </source>
</evidence>
<dbReference type="Pfam" id="PF02353">
    <property type="entry name" value="CMAS"/>
    <property type="match status" value="1"/>
</dbReference>
<gene>
    <name evidence="6" type="ORF">JQS30_05780</name>
</gene>
<keyword evidence="2 6" id="KW-0489">Methyltransferase</keyword>
<evidence type="ECO:0000313" key="7">
    <source>
        <dbReference type="Proteomes" id="UP000662939"/>
    </source>
</evidence>
<dbReference type="CDD" id="cd02440">
    <property type="entry name" value="AdoMet_MTases"/>
    <property type="match status" value="1"/>
</dbReference>
<keyword evidence="3" id="KW-0808">Transferase</keyword>
<dbReference type="GO" id="GO:0032259">
    <property type="term" value="P:methylation"/>
    <property type="evidence" value="ECO:0007669"/>
    <property type="project" value="UniProtKB-KW"/>
</dbReference>
<dbReference type="PANTHER" id="PTHR43667:SF2">
    <property type="entry name" value="FATTY ACID C-METHYL TRANSFERASE"/>
    <property type="match status" value="1"/>
</dbReference>
<dbReference type="KEGG" id="nav:JQS30_05780"/>
<dbReference type="AlphaFoldDB" id="A0A895XRT4"/>
<dbReference type="EMBL" id="CP070496">
    <property type="protein sequence ID" value="QSB06412.1"/>
    <property type="molecule type" value="Genomic_DNA"/>
</dbReference>
<evidence type="ECO:0000256" key="1">
    <source>
        <dbReference type="ARBA" id="ARBA00010815"/>
    </source>
</evidence>
<dbReference type="SUPFAM" id="SSF53335">
    <property type="entry name" value="S-adenosyl-L-methionine-dependent methyltransferases"/>
    <property type="match status" value="1"/>
</dbReference>
<organism evidence="6 7">
    <name type="scientific">Natronoglycomyces albus</name>
    <dbReference type="NCBI Taxonomy" id="2811108"/>
    <lineage>
        <taxon>Bacteria</taxon>
        <taxon>Bacillati</taxon>
        <taxon>Actinomycetota</taxon>
        <taxon>Actinomycetes</taxon>
        <taxon>Glycomycetales</taxon>
        <taxon>Glycomycetaceae</taxon>
        <taxon>Natronoglycomyces</taxon>
    </lineage>
</organism>
<dbReference type="PIRSF" id="PIRSF003085">
    <property type="entry name" value="CMAS"/>
    <property type="match status" value="1"/>
</dbReference>
<dbReference type="Proteomes" id="UP000662939">
    <property type="component" value="Chromosome"/>
</dbReference>
<dbReference type="InterPro" id="IPR029063">
    <property type="entry name" value="SAM-dependent_MTases_sf"/>
</dbReference>
<keyword evidence="7" id="KW-1185">Reference proteome</keyword>
<dbReference type="Gene3D" id="3.40.50.150">
    <property type="entry name" value="Vaccinia Virus protein VP39"/>
    <property type="match status" value="1"/>
</dbReference>
<dbReference type="InterPro" id="IPR050723">
    <property type="entry name" value="CFA/CMAS"/>
</dbReference>
<dbReference type="GO" id="GO:0008610">
    <property type="term" value="P:lipid biosynthetic process"/>
    <property type="evidence" value="ECO:0007669"/>
    <property type="project" value="InterPro"/>
</dbReference>
<evidence type="ECO:0000256" key="3">
    <source>
        <dbReference type="ARBA" id="ARBA00022679"/>
    </source>
</evidence>
<dbReference type="PANTHER" id="PTHR43667">
    <property type="entry name" value="CYCLOPROPANE-FATTY-ACYL-PHOSPHOLIPID SYNTHASE"/>
    <property type="match status" value="1"/>
</dbReference>